<keyword evidence="1" id="KW-1133">Transmembrane helix</keyword>
<accession>A0A1A9Z5M5</accession>
<reference evidence="2" key="2">
    <citation type="submission" date="2020-05" db="UniProtKB">
        <authorList>
            <consortium name="EnsemblMetazoa"/>
        </authorList>
    </citation>
    <scope>IDENTIFICATION</scope>
    <source>
        <strain evidence="2">IAEA</strain>
    </source>
</reference>
<reference evidence="3" key="1">
    <citation type="submission" date="2014-03" db="EMBL/GenBank/DDBJ databases">
        <authorList>
            <person name="Aksoy S."/>
            <person name="Warren W."/>
            <person name="Wilson R.K."/>
        </authorList>
    </citation>
    <scope>NUCLEOTIDE SEQUENCE [LARGE SCALE GENOMIC DNA]</scope>
    <source>
        <strain evidence="3">IAEA</strain>
    </source>
</reference>
<keyword evidence="3" id="KW-1185">Reference proteome</keyword>
<dbReference type="STRING" id="7398.A0A1A9Z5M5"/>
<dbReference type="EnsemblMetazoa" id="GPAI004577-RA">
    <property type="protein sequence ID" value="GPAI004577-PA"/>
    <property type="gene ID" value="GPAI004577"/>
</dbReference>
<dbReference type="AlphaFoldDB" id="A0A1A9Z5M5"/>
<name>A0A1A9Z5M5_GLOPL</name>
<keyword evidence="1" id="KW-0812">Transmembrane</keyword>
<sequence length="181" mass="21046">MMRIKDRSEDKLHLILEPMLMKSNLHSQTLTSHFGSIYLLVNSFKSNLDETDPIVKIVPEFIFATILNTYLSVGQLETQLNGIYYQVLCILMFLNPYTYVERYLEGVIKTIGNICSMHSSIVVIMRQKCEERKYHLICVFLIIDNLLLTFIWKKSCSTDADDLILIFKFAATLELFEYGHC</sequence>
<keyword evidence="1" id="KW-0472">Membrane</keyword>
<organism evidence="2 3">
    <name type="scientific">Glossina pallidipes</name>
    <name type="common">Tsetse fly</name>
    <dbReference type="NCBI Taxonomy" id="7398"/>
    <lineage>
        <taxon>Eukaryota</taxon>
        <taxon>Metazoa</taxon>
        <taxon>Ecdysozoa</taxon>
        <taxon>Arthropoda</taxon>
        <taxon>Hexapoda</taxon>
        <taxon>Insecta</taxon>
        <taxon>Pterygota</taxon>
        <taxon>Neoptera</taxon>
        <taxon>Endopterygota</taxon>
        <taxon>Diptera</taxon>
        <taxon>Brachycera</taxon>
        <taxon>Muscomorpha</taxon>
        <taxon>Hippoboscoidea</taxon>
        <taxon>Glossinidae</taxon>
        <taxon>Glossina</taxon>
    </lineage>
</organism>
<dbReference type="Proteomes" id="UP000092445">
    <property type="component" value="Unassembled WGS sequence"/>
</dbReference>
<protein>
    <submittedName>
        <fullName evidence="2">Uncharacterized protein</fullName>
    </submittedName>
</protein>
<evidence type="ECO:0000313" key="3">
    <source>
        <dbReference type="Proteomes" id="UP000092445"/>
    </source>
</evidence>
<feature type="transmembrane region" description="Helical" evidence="1">
    <location>
        <begin position="134"/>
        <end position="152"/>
    </location>
</feature>
<dbReference type="VEuPathDB" id="VectorBase:GPAI004577"/>
<evidence type="ECO:0000313" key="2">
    <source>
        <dbReference type="EnsemblMetazoa" id="GPAI004577-PA"/>
    </source>
</evidence>
<proteinExistence type="predicted"/>
<evidence type="ECO:0000256" key="1">
    <source>
        <dbReference type="SAM" id="Phobius"/>
    </source>
</evidence>